<evidence type="ECO:0000313" key="1">
    <source>
        <dbReference type="EMBL" id="BBP87463.1"/>
    </source>
</evidence>
<gene>
    <name evidence="1" type="ORF">BsIDN1_10810</name>
</gene>
<dbReference type="AlphaFoldDB" id="A0A5S9M2U9"/>
<sequence>MFDNNFLDPEYVESIVASTPSGMFTDRDIHGYWVAPEGVIYKDFNKDVHYIKSDQLENVNFVKYFAGVDWGV</sequence>
<dbReference type="Proteomes" id="UP000464658">
    <property type="component" value="Chromosome"/>
</dbReference>
<proteinExistence type="predicted"/>
<organism evidence="1 2">
    <name type="scientific">Bacillus safensis</name>
    <dbReference type="NCBI Taxonomy" id="561879"/>
    <lineage>
        <taxon>Bacteria</taxon>
        <taxon>Bacillati</taxon>
        <taxon>Bacillota</taxon>
        <taxon>Bacilli</taxon>
        <taxon>Bacillales</taxon>
        <taxon>Bacillaceae</taxon>
        <taxon>Bacillus</taxon>
    </lineage>
</organism>
<accession>A0A5S9M2U9</accession>
<reference evidence="1 2" key="1">
    <citation type="submission" date="2019-12" db="EMBL/GenBank/DDBJ databases">
        <title>Full genome sequence of a Bacillus safensis strain isolated from commercially available natto in Indonesia.</title>
        <authorList>
            <person name="Yoshida M."/>
            <person name="Uomi M."/>
            <person name="Waturangi D."/>
            <person name="Ekaputri J.J."/>
            <person name="Setiamarga D.H.E."/>
        </authorList>
    </citation>
    <scope>NUCLEOTIDE SEQUENCE [LARGE SCALE GENOMIC DNA]</scope>
    <source>
        <strain evidence="1 2">IDN1</strain>
    </source>
</reference>
<protein>
    <submittedName>
        <fullName evidence="1">Uncharacterized protein</fullName>
    </submittedName>
</protein>
<evidence type="ECO:0000313" key="2">
    <source>
        <dbReference type="Proteomes" id="UP000464658"/>
    </source>
</evidence>
<name>A0A5S9M2U9_BACIA</name>
<dbReference type="EMBL" id="AP021906">
    <property type="protein sequence ID" value="BBP87463.1"/>
    <property type="molecule type" value="Genomic_DNA"/>
</dbReference>